<dbReference type="Proteomes" id="UP000183658">
    <property type="component" value="Unassembled WGS sequence"/>
</dbReference>
<dbReference type="AlphaFoldDB" id="A0A1H9IJC3"/>
<reference evidence="3" key="1">
    <citation type="submission" date="2016-10" db="EMBL/GenBank/DDBJ databases">
        <authorList>
            <person name="Varghese N."/>
            <person name="Submissions S."/>
        </authorList>
    </citation>
    <scope>NUCLEOTIDE SEQUENCE [LARGE SCALE GENOMIC DNA]</scope>
    <source>
        <strain evidence="3">DSM 15719</strain>
    </source>
</reference>
<dbReference type="EMBL" id="FOFZ01000004">
    <property type="protein sequence ID" value="SEQ74637.1"/>
    <property type="molecule type" value="Genomic_DNA"/>
</dbReference>
<feature type="transmembrane region" description="Helical" evidence="1">
    <location>
        <begin position="21"/>
        <end position="43"/>
    </location>
</feature>
<name>A0A1H9IJC3_FLAFI</name>
<keyword evidence="3" id="KW-1185">Reference proteome</keyword>
<dbReference type="OrthoDB" id="965828at2"/>
<keyword evidence="1" id="KW-0812">Transmembrane</keyword>
<proteinExistence type="predicted"/>
<sequence length="99" mass="11593">MKETVNKDLILRERLALQRTTLANQTTVLAFIRTAMYFFVAGLSTRNLLMIENSIVIEISLYTIAFVILSLGLLNFFKHRKMITENEKHIGDYKLDYYE</sequence>
<organism evidence="2 3">
    <name type="scientific">Flavobacterium frigoris</name>
    <dbReference type="NCBI Taxonomy" id="229204"/>
    <lineage>
        <taxon>Bacteria</taxon>
        <taxon>Pseudomonadati</taxon>
        <taxon>Bacteroidota</taxon>
        <taxon>Flavobacteriia</taxon>
        <taxon>Flavobacteriales</taxon>
        <taxon>Flavobacteriaceae</taxon>
        <taxon>Flavobacterium</taxon>
    </lineage>
</organism>
<dbReference type="RefSeq" id="WP_074722766.1">
    <property type="nucleotide sequence ID" value="NZ_CBCRVS010000018.1"/>
</dbReference>
<evidence type="ECO:0000313" key="2">
    <source>
        <dbReference type="EMBL" id="SEQ74637.1"/>
    </source>
</evidence>
<keyword evidence="1" id="KW-0472">Membrane</keyword>
<keyword evidence="1" id="KW-1133">Transmembrane helix</keyword>
<protein>
    <submittedName>
        <fullName evidence="2">Putative membrane protein</fullName>
    </submittedName>
</protein>
<accession>A0A1H9IJC3</accession>
<evidence type="ECO:0000313" key="3">
    <source>
        <dbReference type="Proteomes" id="UP000183658"/>
    </source>
</evidence>
<evidence type="ECO:0000256" key="1">
    <source>
        <dbReference type="SAM" id="Phobius"/>
    </source>
</evidence>
<feature type="transmembrane region" description="Helical" evidence="1">
    <location>
        <begin position="55"/>
        <end position="77"/>
    </location>
</feature>
<gene>
    <name evidence="2" type="ORF">SAMN05444355_10427</name>
</gene>